<evidence type="ECO:0000259" key="9">
    <source>
        <dbReference type="Pfam" id="PF02771"/>
    </source>
</evidence>
<proteinExistence type="inferred from homology"/>
<dbReference type="GO" id="GO:0016627">
    <property type="term" value="F:oxidoreductase activity, acting on the CH-CH group of donors"/>
    <property type="evidence" value="ECO:0007669"/>
    <property type="project" value="InterPro"/>
</dbReference>
<dbReference type="FunFam" id="2.40.110.10:FF:000011">
    <property type="entry name" value="Acyl-CoA dehydrogenase FadE34"/>
    <property type="match status" value="1"/>
</dbReference>
<dbReference type="GO" id="GO:0005886">
    <property type="term" value="C:plasma membrane"/>
    <property type="evidence" value="ECO:0007669"/>
    <property type="project" value="TreeGrafter"/>
</dbReference>
<protein>
    <submittedName>
        <fullName evidence="10">Acyl-CoA dehydrogenase</fullName>
    </submittedName>
</protein>
<accession>A0A0A3Y585</accession>
<evidence type="ECO:0000313" key="10">
    <source>
        <dbReference type="EMBL" id="KGT80724.1"/>
    </source>
</evidence>
<evidence type="ECO:0000256" key="1">
    <source>
        <dbReference type="ARBA" id="ARBA00001974"/>
    </source>
</evidence>
<dbReference type="Gene3D" id="1.20.140.10">
    <property type="entry name" value="Butyryl-CoA Dehydrogenase, subunit A, domain 3"/>
    <property type="match status" value="1"/>
</dbReference>
<dbReference type="GO" id="GO:0050660">
    <property type="term" value="F:flavin adenine dinucleotide binding"/>
    <property type="evidence" value="ECO:0007669"/>
    <property type="project" value="InterPro"/>
</dbReference>
<dbReference type="AlphaFoldDB" id="A0A0A3Y585"/>
<reference evidence="10 11" key="1">
    <citation type="submission" date="2014-09" db="EMBL/GenBank/DDBJ databases">
        <title>Draft genome of Bradyrhizobium japonicum Is-34.</title>
        <authorList>
            <person name="Tsurumaru H."/>
            <person name="Yamakawa T."/>
            <person name="Hashimoto S."/>
            <person name="Okizaki K."/>
            <person name="Kanesaki Y."/>
            <person name="Yoshikawa H."/>
            <person name="Yajima S."/>
        </authorList>
    </citation>
    <scope>NUCLEOTIDE SEQUENCE [LARGE SCALE GENOMIC DNA]</scope>
    <source>
        <strain evidence="10 11">Is-34</strain>
    </source>
</reference>
<evidence type="ECO:0000259" key="7">
    <source>
        <dbReference type="Pfam" id="PF00441"/>
    </source>
</evidence>
<evidence type="ECO:0000313" key="11">
    <source>
        <dbReference type="Proteomes" id="UP000030377"/>
    </source>
</evidence>
<dbReference type="InterPro" id="IPR009075">
    <property type="entry name" value="AcylCo_DH/oxidase_C"/>
</dbReference>
<dbReference type="InterPro" id="IPR013786">
    <property type="entry name" value="AcylCoA_DH/ox_N"/>
</dbReference>
<comment type="caution">
    <text evidence="10">The sequence shown here is derived from an EMBL/GenBank/DDBJ whole genome shotgun (WGS) entry which is preliminary data.</text>
</comment>
<keyword evidence="5 6" id="KW-0560">Oxidoreductase</keyword>
<dbReference type="SUPFAM" id="SSF56645">
    <property type="entry name" value="Acyl-CoA dehydrogenase NM domain-like"/>
    <property type="match status" value="1"/>
</dbReference>
<dbReference type="InterPro" id="IPR036250">
    <property type="entry name" value="AcylCo_DH-like_C"/>
</dbReference>
<gene>
    <name evidence="10" type="ORF">MA20_04655</name>
</gene>
<organism evidence="10 11">
    <name type="scientific">Bradyrhizobium japonicum</name>
    <dbReference type="NCBI Taxonomy" id="375"/>
    <lineage>
        <taxon>Bacteria</taxon>
        <taxon>Pseudomonadati</taxon>
        <taxon>Pseudomonadota</taxon>
        <taxon>Alphaproteobacteria</taxon>
        <taxon>Hyphomicrobiales</taxon>
        <taxon>Nitrobacteraceae</taxon>
        <taxon>Bradyrhizobium</taxon>
    </lineage>
</organism>
<dbReference type="Gene3D" id="1.10.540.10">
    <property type="entry name" value="Acyl-CoA dehydrogenase/oxidase, N-terminal domain"/>
    <property type="match status" value="1"/>
</dbReference>
<evidence type="ECO:0000256" key="4">
    <source>
        <dbReference type="ARBA" id="ARBA00022827"/>
    </source>
</evidence>
<evidence type="ECO:0000256" key="2">
    <source>
        <dbReference type="ARBA" id="ARBA00009347"/>
    </source>
</evidence>
<comment type="similarity">
    <text evidence="2 6">Belongs to the acyl-CoA dehydrogenase family.</text>
</comment>
<dbReference type="eggNOG" id="COG1960">
    <property type="taxonomic scope" value="Bacteria"/>
</dbReference>
<dbReference type="PANTHER" id="PTHR43292:SF3">
    <property type="entry name" value="ACYL-COA DEHYDROGENASE FADE29"/>
    <property type="match status" value="1"/>
</dbReference>
<dbReference type="Gene3D" id="2.40.110.10">
    <property type="entry name" value="Butyryl-CoA Dehydrogenase, subunit A, domain 2"/>
    <property type="match status" value="1"/>
</dbReference>
<feature type="domain" description="Acyl-CoA oxidase/dehydrogenase middle" evidence="8">
    <location>
        <begin position="127"/>
        <end position="221"/>
    </location>
</feature>
<keyword evidence="3 6" id="KW-0285">Flavoprotein</keyword>
<evidence type="ECO:0000259" key="8">
    <source>
        <dbReference type="Pfam" id="PF02770"/>
    </source>
</evidence>
<name>A0A0A3Y585_BRAJP</name>
<keyword evidence="4 6" id="KW-0274">FAD</keyword>
<sequence>MDLSFNAEERAFQDEVRGFIAKNLTEEMKRATALTPSVFSDPDIGMAWQRALHRHGWGAPGWPVEYGGPDWTPAQRWIFESESARAGVPNVNVMGVKMVGPVIIGFGSPEQKNFYLPRILSGEDYWCQGYSEPGSGSDLSSLKTRAVRDGDDYIINGTKIWTTHAHHANRMFALVRTSDGPRQQDGISFILIDMTTPGITTRPILTIGGDHEVNQVFFDDVRVPVANRVGEEGKGWTYGKYLLEFERGSGIASAKLREGLKAIAELAESELTGRAIDSPDIATRISEVEIDIDALEMTELRVLSALQTGQNPGAVSSILKLRNSEIRQAVTRLGVDVIGHDALAVEPMRPLYKLNHEPTVPEEMLTVVPEYLNGRAYTIFGGTSEIQRDIIAKMMLGI</sequence>
<evidence type="ECO:0000256" key="5">
    <source>
        <dbReference type="ARBA" id="ARBA00023002"/>
    </source>
</evidence>
<evidence type="ECO:0000256" key="6">
    <source>
        <dbReference type="RuleBase" id="RU362125"/>
    </source>
</evidence>
<comment type="cofactor">
    <cofactor evidence="1 6">
        <name>FAD</name>
        <dbReference type="ChEBI" id="CHEBI:57692"/>
    </cofactor>
</comment>
<dbReference type="InterPro" id="IPR006091">
    <property type="entry name" value="Acyl-CoA_Oxase/DH_mid-dom"/>
</dbReference>
<feature type="domain" description="Acyl-CoA dehydrogenase/oxidase C-terminal" evidence="7">
    <location>
        <begin position="233"/>
        <end position="395"/>
    </location>
</feature>
<dbReference type="Proteomes" id="UP000030377">
    <property type="component" value="Unassembled WGS sequence"/>
</dbReference>
<feature type="domain" description="Acyl-CoA dehydrogenase/oxidase N-terminal" evidence="9">
    <location>
        <begin position="7"/>
        <end position="123"/>
    </location>
</feature>
<dbReference type="RefSeq" id="WP_028159488.1">
    <property type="nucleotide sequence ID" value="NZ_JANUDC010000001.1"/>
</dbReference>
<dbReference type="InterPro" id="IPR052161">
    <property type="entry name" value="Mycobact_Acyl-CoA_DH"/>
</dbReference>
<evidence type="ECO:0000256" key="3">
    <source>
        <dbReference type="ARBA" id="ARBA00022630"/>
    </source>
</evidence>
<dbReference type="EMBL" id="JRPN01000003">
    <property type="protein sequence ID" value="KGT80724.1"/>
    <property type="molecule type" value="Genomic_DNA"/>
</dbReference>
<dbReference type="STRING" id="375.BKD09_RS09510"/>
<dbReference type="InterPro" id="IPR046373">
    <property type="entry name" value="Acyl-CoA_Oxase/DH_mid-dom_sf"/>
</dbReference>
<dbReference type="Pfam" id="PF00441">
    <property type="entry name" value="Acyl-CoA_dh_1"/>
    <property type="match status" value="1"/>
</dbReference>
<dbReference type="InterPro" id="IPR009100">
    <property type="entry name" value="AcylCoA_DH/oxidase_NM_dom_sf"/>
</dbReference>
<dbReference type="PANTHER" id="PTHR43292">
    <property type="entry name" value="ACYL-COA DEHYDROGENASE"/>
    <property type="match status" value="1"/>
</dbReference>
<dbReference type="Pfam" id="PF02770">
    <property type="entry name" value="Acyl-CoA_dh_M"/>
    <property type="match status" value="1"/>
</dbReference>
<dbReference type="SUPFAM" id="SSF47203">
    <property type="entry name" value="Acyl-CoA dehydrogenase C-terminal domain-like"/>
    <property type="match status" value="1"/>
</dbReference>
<dbReference type="InterPro" id="IPR037069">
    <property type="entry name" value="AcylCoA_DH/ox_N_sf"/>
</dbReference>
<dbReference type="Pfam" id="PF02771">
    <property type="entry name" value="Acyl-CoA_dh_N"/>
    <property type="match status" value="1"/>
</dbReference>